<organism evidence="1 2">
    <name type="scientific">Brevibacillus borstelensis AK1</name>
    <dbReference type="NCBI Taxonomy" id="1300222"/>
    <lineage>
        <taxon>Bacteria</taxon>
        <taxon>Bacillati</taxon>
        <taxon>Bacillota</taxon>
        <taxon>Bacilli</taxon>
        <taxon>Bacillales</taxon>
        <taxon>Paenibacillaceae</taxon>
        <taxon>Brevibacillus</taxon>
    </lineage>
</organism>
<dbReference type="PATRIC" id="fig|1300222.3.peg.413"/>
<dbReference type="Proteomes" id="UP000012081">
    <property type="component" value="Unassembled WGS sequence"/>
</dbReference>
<name>M8DL12_9BACL</name>
<keyword evidence="2" id="KW-1185">Reference proteome</keyword>
<evidence type="ECO:0000313" key="2">
    <source>
        <dbReference type="Proteomes" id="UP000012081"/>
    </source>
</evidence>
<accession>M8DL12</accession>
<dbReference type="GeneID" id="89499297"/>
<sequence length="106" mass="12320">MKTTSMEGPHEVKHIIIREFYSMIEHLPDNDQTATIQKLVRYLQGLLRIKQVIPPVVEIMTLIKKAKPTLYSATRRTVAATSNLHMLFQVDMDPVLAEQRMRDFIK</sequence>
<protein>
    <submittedName>
        <fullName evidence="1">Uncharacterized protein</fullName>
    </submittedName>
</protein>
<dbReference type="OrthoDB" id="2468013at2"/>
<dbReference type="EMBL" id="APBN01000001">
    <property type="protein sequence ID" value="EMT54343.1"/>
    <property type="molecule type" value="Genomic_DNA"/>
</dbReference>
<gene>
    <name evidence="1" type="ORF">I532_02015</name>
</gene>
<evidence type="ECO:0000313" key="1">
    <source>
        <dbReference type="EMBL" id="EMT54343.1"/>
    </source>
</evidence>
<proteinExistence type="predicted"/>
<dbReference type="STRING" id="1300222.I532_02015"/>
<dbReference type="AlphaFoldDB" id="M8DL12"/>
<dbReference type="RefSeq" id="WP_003386074.1">
    <property type="nucleotide sequence ID" value="NZ_APBN01000001.1"/>
</dbReference>
<reference evidence="1 2" key="1">
    <citation type="submission" date="2013-03" db="EMBL/GenBank/DDBJ databases">
        <title>Assembly of a new bacterial strain Brevibacillus borstelensis AK1.</title>
        <authorList>
            <person name="Rajan I."/>
            <person name="PoliReddy D."/>
            <person name="Sugumar T."/>
            <person name="Rathinam K."/>
            <person name="Alqarawi S."/>
            <person name="Khalil A.B."/>
            <person name="Sivakumar N."/>
        </authorList>
    </citation>
    <scope>NUCLEOTIDE SEQUENCE [LARGE SCALE GENOMIC DNA]</scope>
    <source>
        <strain evidence="1 2">AK1</strain>
    </source>
</reference>
<comment type="caution">
    <text evidence="1">The sequence shown here is derived from an EMBL/GenBank/DDBJ whole genome shotgun (WGS) entry which is preliminary data.</text>
</comment>